<keyword evidence="9" id="KW-1185">Reference proteome</keyword>
<comment type="function">
    <text evidence="6">Also exhibits azoreductase activity. Catalyzes the reductive cleavage of the azo bond in aromatic azo compounds to the corresponding amines.</text>
</comment>
<feature type="binding site" evidence="6">
    <location>
        <position position="11"/>
    </location>
    <ligand>
        <name>FMN</name>
        <dbReference type="ChEBI" id="CHEBI:58210"/>
    </ligand>
</feature>
<reference evidence="8 9" key="1">
    <citation type="journal article" date="2023" name="Int. J. Syst. Evol. Microbiol.">
        <title>Methylocystis iwaonis sp. nov., a type II methane-oxidizing bacterium from surface soil of a rice paddy field in Japan, and emended description of the genus Methylocystis (ex Whittenbury et al. 1970) Bowman et al. 1993.</title>
        <authorList>
            <person name="Kaise H."/>
            <person name="Sawadogo J.B."/>
            <person name="Alam M.S."/>
            <person name="Ueno C."/>
            <person name="Dianou D."/>
            <person name="Shinjo R."/>
            <person name="Asakawa S."/>
        </authorList>
    </citation>
    <scope>NUCLEOTIDE SEQUENCE [LARGE SCALE GENOMIC DNA]</scope>
    <source>
        <strain evidence="8 9">SS37A-Re</strain>
    </source>
</reference>
<evidence type="ECO:0000313" key="9">
    <source>
        <dbReference type="Proteomes" id="UP001317629"/>
    </source>
</evidence>
<comment type="catalytic activity">
    <reaction evidence="6">
        <text>2 a quinone + NADH + H(+) = 2 a 1,4-benzosemiquinone + NAD(+)</text>
        <dbReference type="Rhea" id="RHEA:65952"/>
        <dbReference type="ChEBI" id="CHEBI:15378"/>
        <dbReference type="ChEBI" id="CHEBI:57540"/>
        <dbReference type="ChEBI" id="CHEBI:57945"/>
        <dbReference type="ChEBI" id="CHEBI:132124"/>
        <dbReference type="ChEBI" id="CHEBI:134225"/>
    </reaction>
</comment>
<organism evidence="8 9">
    <name type="scientific">Methylocystis iwaonis</name>
    <dbReference type="NCBI Taxonomy" id="2885079"/>
    <lineage>
        <taxon>Bacteria</taxon>
        <taxon>Pseudomonadati</taxon>
        <taxon>Pseudomonadota</taxon>
        <taxon>Alphaproteobacteria</taxon>
        <taxon>Hyphomicrobiales</taxon>
        <taxon>Methylocystaceae</taxon>
        <taxon>Methylocystis</taxon>
    </lineage>
</organism>
<evidence type="ECO:0000256" key="6">
    <source>
        <dbReference type="HAMAP-Rule" id="MF_01216"/>
    </source>
</evidence>
<proteinExistence type="inferred from homology"/>
<comment type="catalytic activity">
    <reaction evidence="5">
        <text>N,N-dimethyl-1,4-phenylenediamine + anthranilate + 2 NAD(+) = 2-(4-dimethylaminophenyl)diazenylbenzoate + 2 NADH + 2 H(+)</text>
        <dbReference type="Rhea" id="RHEA:55872"/>
        <dbReference type="ChEBI" id="CHEBI:15378"/>
        <dbReference type="ChEBI" id="CHEBI:15783"/>
        <dbReference type="ChEBI" id="CHEBI:16567"/>
        <dbReference type="ChEBI" id="CHEBI:57540"/>
        <dbReference type="ChEBI" id="CHEBI:57945"/>
        <dbReference type="ChEBI" id="CHEBI:71579"/>
        <dbReference type="EC" id="1.7.1.17"/>
    </reaction>
    <physiologicalReaction direction="right-to-left" evidence="5">
        <dbReference type="Rhea" id="RHEA:55874"/>
    </physiologicalReaction>
</comment>
<comment type="subunit">
    <text evidence="6">Homodimer.</text>
</comment>
<comment type="function">
    <text evidence="6">Quinone reductase that provides resistance to thiol-specific stress caused by electrophilic quinones.</text>
</comment>
<name>A0ABN6VLT1_9HYPH</name>
<protein>
    <recommendedName>
        <fullName evidence="6">FMN dependent NADH:quinone oxidoreductase</fullName>
        <ecNumber evidence="6">1.6.5.-</ecNumber>
    </recommendedName>
    <alternativeName>
        <fullName evidence="6">Azo-dye reductase</fullName>
    </alternativeName>
    <alternativeName>
        <fullName evidence="6">FMN-dependent NADH-azo compound oxidoreductase</fullName>
    </alternativeName>
    <alternativeName>
        <fullName evidence="6">FMN-dependent NADH-azoreductase</fullName>
        <ecNumber evidence="6">1.7.1.17</ecNumber>
    </alternativeName>
</protein>
<dbReference type="PANTHER" id="PTHR43741">
    <property type="entry name" value="FMN-DEPENDENT NADH-AZOREDUCTASE 1"/>
    <property type="match status" value="1"/>
</dbReference>
<gene>
    <name evidence="6 8" type="primary">azoR</name>
    <name evidence="8" type="ORF">SS37A_34040</name>
</gene>
<feature type="binding site" evidence="6">
    <location>
        <begin position="97"/>
        <end position="100"/>
    </location>
    <ligand>
        <name>FMN</name>
        <dbReference type="ChEBI" id="CHEBI:58210"/>
    </ligand>
</feature>
<evidence type="ECO:0000256" key="4">
    <source>
        <dbReference type="ARBA" id="ARBA00023027"/>
    </source>
</evidence>
<evidence type="ECO:0000313" key="8">
    <source>
        <dbReference type="EMBL" id="BDV35875.1"/>
    </source>
</evidence>
<evidence type="ECO:0000256" key="2">
    <source>
        <dbReference type="ARBA" id="ARBA00022643"/>
    </source>
</evidence>
<keyword evidence="1 6" id="KW-0285">Flavoprotein</keyword>
<evidence type="ECO:0000256" key="1">
    <source>
        <dbReference type="ARBA" id="ARBA00022630"/>
    </source>
</evidence>
<accession>A0ABN6VLT1</accession>
<dbReference type="Gene3D" id="3.40.50.360">
    <property type="match status" value="1"/>
</dbReference>
<dbReference type="EMBL" id="AP027142">
    <property type="protein sequence ID" value="BDV35875.1"/>
    <property type="molecule type" value="Genomic_DNA"/>
</dbReference>
<evidence type="ECO:0000256" key="5">
    <source>
        <dbReference type="ARBA" id="ARBA00048542"/>
    </source>
</evidence>
<dbReference type="InterPro" id="IPR050104">
    <property type="entry name" value="FMN-dep_NADH:Q_OxRdtase_AzoR1"/>
</dbReference>
<keyword evidence="3 6" id="KW-0560">Oxidoreductase</keyword>
<keyword evidence="4 6" id="KW-0520">NAD</keyword>
<dbReference type="SUPFAM" id="SSF52218">
    <property type="entry name" value="Flavoproteins"/>
    <property type="match status" value="1"/>
</dbReference>
<evidence type="ECO:0000256" key="3">
    <source>
        <dbReference type="ARBA" id="ARBA00023002"/>
    </source>
</evidence>
<dbReference type="InterPro" id="IPR029039">
    <property type="entry name" value="Flavoprotein-like_sf"/>
</dbReference>
<dbReference type="InterPro" id="IPR003680">
    <property type="entry name" value="Flavodoxin_fold"/>
</dbReference>
<dbReference type="InterPro" id="IPR023048">
    <property type="entry name" value="NADH:quinone_OxRdtase_FMN_depd"/>
</dbReference>
<dbReference type="HAMAP" id="MF_01216">
    <property type="entry name" value="Azoreductase_type1"/>
    <property type="match status" value="1"/>
</dbReference>
<dbReference type="EC" id="1.7.1.17" evidence="6"/>
<comment type="caution">
    <text evidence="6">Lacks conserved residue(s) required for the propagation of feature annotation.</text>
</comment>
<dbReference type="Proteomes" id="UP001317629">
    <property type="component" value="Chromosome"/>
</dbReference>
<keyword evidence="2 6" id="KW-0288">FMN</keyword>
<dbReference type="PANTHER" id="PTHR43741:SF4">
    <property type="entry name" value="FMN-DEPENDENT NADH:QUINONE OXIDOREDUCTASE"/>
    <property type="match status" value="1"/>
</dbReference>
<feature type="domain" description="Flavodoxin-like fold" evidence="7">
    <location>
        <begin position="5"/>
        <end position="201"/>
    </location>
</feature>
<comment type="cofactor">
    <cofactor evidence="6">
        <name>FMN</name>
        <dbReference type="ChEBI" id="CHEBI:58210"/>
    </cofactor>
    <text evidence="6">Binds 1 FMN per subunit.</text>
</comment>
<dbReference type="EC" id="1.6.5.-" evidence="6"/>
<dbReference type="RefSeq" id="WP_281929382.1">
    <property type="nucleotide sequence ID" value="NZ_AP027142.1"/>
</dbReference>
<sequence>MSFMILRVDSSPLGEGSVSRKLTAKVVAELVAKRPGAKVIERDLSKNPLPHLTASTIGGFFTAPEERDAALSQAVQLSDLAVDEFLGADAIVIGAPMYNLGIPSALKAWIDHIVRAGRTFRYTEAGPVGLAPAGKKVIVVSARGGVFTEGPRRAWDYQETYLEAVLGLLGLTDISFVRAEGLSLGPDAAASAIESAEAQAIAAVRDAA</sequence>
<evidence type="ECO:0000259" key="7">
    <source>
        <dbReference type="Pfam" id="PF02525"/>
    </source>
</evidence>
<dbReference type="Pfam" id="PF02525">
    <property type="entry name" value="Flavodoxin_2"/>
    <property type="match status" value="1"/>
</dbReference>
<comment type="similarity">
    <text evidence="6">Belongs to the azoreductase type 1 family.</text>
</comment>
<feature type="binding site" evidence="6">
    <location>
        <begin position="17"/>
        <end position="19"/>
    </location>
    <ligand>
        <name>FMN</name>
        <dbReference type="ChEBI" id="CHEBI:58210"/>
    </ligand>
</feature>